<dbReference type="Proteomes" id="UP000001662">
    <property type="component" value="Chromosome"/>
</dbReference>
<dbReference type="HOGENOM" id="CLU_070278_0_0_9"/>
<dbReference type="SUPFAM" id="SSF69360">
    <property type="entry name" value="Cell wall binding repeat"/>
    <property type="match status" value="1"/>
</dbReference>
<dbReference type="OrthoDB" id="2037998at2"/>
<reference evidence="1" key="1">
    <citation type="submission" date="2010-07" db="EMBL/GenBank/DDBJ databases">
        <title>Complete sequence of Clostridium saccharolyticum WM1.</title>
        <authorList>
            <consortium name="US DOE Joint Genome Institute"/>
            <person name="Lucas S."/>
            <person name="Copeland A."/>
            <person name="Lapidus A."/>
            <person name="Cheng J.-F."/>
            <person name="Bruce D."/>
            <person name="Goodwin L."/>
            <person name="Pitluck S."/>
            <person name="Chertkov O."/>
            <person name="Detter J.C."/>
            <person name="Han C."/>
            <person name="Tapia R."/>
            <person name="Land M."/>
            <person name="Hauser L."/>
            <person name="Chang Y.-J."/>
            <person name="Jeffries C."/>
            <person name="Kyrpides N."/>
            <person name="Ivanova N."/>
            <person name="Mikhailova N."/>
            <person name="Mouttaki H."/>
            <person name="Lin L."/>
            <person name="Zhou J."/>
            <person name="Hemme C.L."/>
            <person name="Woyke T."/>
        </authorList>
    </citation>
    <scope>NUCLEOTIDE SEQUENCE [LARGE SCALE GENOMIC DNA]</scope>
    <source>
        <strain evidence="1">WM1</strain>
    </source>
</reference>
<dbReference type="RefSeq" id="WP_013272107.1">
    <property type="nucleotide sequence ID" value="NC_014376.1"/>
</dbReference>
<organism evidence="1 2">
    <name type="scientific">Lacrimispora saccharolytica (strain ATCC 35040 / DSM 2544 / NRCC 2533 / WM1)</name>
    <name type="common">Clostridium saccharolyticum</name>
    <dbReference type="NCBI Taxonomy" id="610130"/>
    <lineage>
        <taxon>Bacteria</taxon>
        <taxon>Bacillati</taxon>
        <taxon>Bacillota</taxon>
        <taxon>Clostridia</taxon>
        <taxon>Lachnospirales</taxon>
        <taxon>Lachnospiraceae</taxon>
        <taxon>Lacrimispora</taxon>
    </lineage>
</organism>
<dbReference type="STRING" id="610130.Closa_1415"/>
<dbReference type="AlphaFoldDB" id="D9R941"/>
<evidence type="ECO:0000313" key="1">
    <source>
        <dbReference type="EMBL" id="ADL04016.1"/>
    </source>
</evidence>
<protein>
    <recommendedName>
        <fullName evidence="3">CHAP domain-containing protein</fullName>
    </recommendedName>
</protein>
<dbReference type="EMBL" id="CP002109">
    <property type="protein sequence ID" value="ADL04016.1"/>
    <property type="molecule type" value="Genomic_DNA"/>
</dbReference>
<keyword evidence="2" id="KW-1185">Reference proteome</keyword>
<gene>
    <name evidence="1" type="ordered locus">Closa_1415</name>
</gene>
<evidence type="ECO:0000313" key="2">
    <source>
        <dbReference type="Proteomes" id="UP000001662"/>
    </source>
</evidence>
<evidence type="ECO:0008006" key="3">
    <source>
        <dbReference type="Google" id="ProtNLM"/>
    </source>
</evidence>
<sequence length="277" mass="31613">MGSLKGLISRGVEEEGYIEKATNAQLDSKTANKGSNNYTKYSRDVNAWGLMGCQGQPWCCTMQFALEGYEYGKDVALQHWNMTPSTYVGYNCFSTYNAFKKAGKVGMTPKLGAVVIFNFSHAGRVIQVYSKNGQKWWDCLEGNTSSNLSDRNGGQVKIKTRPWNDATVKGFCYINYDEDDRPGWVKDQHGYWYRRADGSYPANKWCIINQHYYLFNRDGYMVTGWHRWDGKVCDSDDGSGDWYFLDNTKDGPLEGACWHTKDNGAQEIWLINQDNNI</sequence>
<dbReference type="KEGG" id="csh:Closa_1415"/>
<proteinExistence type="predicted"/>
<dbReference type="Gene3D" id="2.10.270.10">
    <property type="entry name" value="Cholin Binding"/>
    <property type="match status" value="1"/>
</dbReference>
<dbReference type="PaxDb" id="610130-Closa_1415"/>
<name>D9R941_LACSW</name>
<accession>D9R941</accession>
<dbReference type="eggNOG" id="COG3409">
    <property type="taxonomic scope" value="Bacteria"/>
</dbReference>